<keyword evidence="2" id="KW-0732">Signal</keyword>
<feature type="region of interest" description="Disordered" evidence="1">
    <location>
        <begin position="200"/>
        <end position="367"/>
    </location>
</feature>
<feature type="compositionally biased region" description="Polar residues" evidence="1">
    <location>
        <begin position="353"/>
        <end position="367"/>
    </location>
</feature>
<dbReference type="OrthoDB" id="4062651at2759"/>
<reference evidence="3 4" key="1">
    <citation type="submission" date="2020-03" db="EMBL/GenBank/DDBJ databases">
        <title>Dissostichus mawsoni Genome sequencing and assembly.</title>
        <authorList>
            <person name="Park H."/>
        </authorList>
    </citation>
    <scope>NUCLEOTIDE SEQUENCE [LARGE SCALE GENOMIC DNA]</scope>
    <source>
        <strain evidence="3">DM0001</strain>
        <tissue evidence="3">Muscle</tissue>
    </source>
</reference>
<gene>
    <name evidence="3" type="ORF">F7725_016420</name>
</gene>
<keyword evidence="4" id="KW-1185">Reference proteome</keyword>
<organism evidence="3 4">
    <name type="scientific">Dissostichus mawsoni</name>
    <name type="common">Antarctic cod</name>
    <dbReference type="NCBI Taxonomy" id="36200"/>
    <lineage>
        <taxon>Eukaryota</taxon>
        <taxon>Metazoa</taxon>
        <taxon>Chordata</taxon>
        <taxon>Craniata</taxon>
        <taxon>Vertebrata</taxon>
        <taxon>Euteleostomi</taxon>
        <taxon>Actinopterygii</taxon>
        <taxon>Neopterygii</taxon>
        <taxon>Teleostei</taxon>
        <taxon>Neoteleostei</taxon>
        <taxon>Acanthomorphata</taxon>
        <taxon>Eupercaria</taxon>
        <taxon>Perciformes</taxon>
        <taxon>Notothenioidei</taxon>
        <taxon>Nototheniidae</taxon>
        <taxon>Dissostichus</taxon>
    </lineage>
</organism>
<feature type="compositionally biased region" description="Basic and acidic residues" evidence="1">
    <location>
        <begin position="458"/>
        <end position="474"/>
    </location>
</feature>
<feature type="signal peptide" evidence="2">
    <location>
        <begin position="1"/>
        <end position="25"/>
    </location>
</feature>
<feature type="compositionally biased region" description="Polar residues" evidence="1">
    <location>
        <begin position="309"/>
        <end position="336"/>
    </location>
</feature>
<feature type="compositionally biased region" description="Basic and acidic residues" evidence="1">
    <location>
        <begin position="278"/>
        <end position="289"/>
    </location>
</feature>
<feature type="region of interest" description="Disordered" evidence="1">
    <location>
        <begin position="455"/>
        <end position="485"/>
    </location>
</feature>
<feature type="compositionally biased region" description="Low complexity" evidence="1">
    <location>
        <begin position="257"/>
        <end position="268"/>
    </location>
</feature>
<name>A0A7J5Z4G7_DISMA</name>
<feature type="chain" id="PRO_5029870404" evidence="2">
    <location>
        <begin position="26"/>
        <end position="485"/>
    </location>
</feature>
<evidence type="ECO:0000313" key="3">
    <source>
        <dbReference type="EMBL" id="KAF3855697.1"/>
    </source>
</evidence>
<accession>A0A7J5Z4G7</accession>
<proteinExistence type="predicted"/>
<dbReference type="EMBL" id="JAAKFY010000006">
    <property type="protein sequence ID" value="KAF3855697.1"/>
    <property type="molecule type" value="Genomic_DNA"/>
</dbReference>
<dbReference type="Proteomes" id="UP000518266">
    <property type="component" value="Unassembled WGS sequence"/>
</dbReference>
<evidence type="ECO:0000256" key="1">
    <source>
        <dbReference type="SAM" id="MobiDB-lite"/>
    </source>
</evidence>
<evidence type="ECO:0000256" key="2">
    <source>
        <dbReference type="SAM" id="SignalP"/>
    </source>
</evidence>
<dbReference type="AlphaFoldDB" id="A0A7J5Z4G7"/>
<evidence type="ECO:0000313" key="4">
    <source>
        <dbReference type="Proteomes" id="UP000518266"/>
    </source>
</evidence>
<sequence>MAALKAEVLILRFTILFLCSSVCLCQRDCTGVDCPQLDNCIEEVLDSGSCCASCLQKGCMCEGYQYYDCLHAGFKNGKVAEGESYLLTTAAQSASAQQEEEESAVTSSAVLICRQTASMSLSLWTCERVGCIYDEQKYDAGHSLNTDPCQVCHCPPEGGKMMCYPVPECDKARSITPMLSEPTDEDKHNSYAERFDQQGRTDQFSTPHQLPPNLPLFKTPPSEGILPLMKEESEDYDYNPTDFPEPYPQSLAFPTQSSSSKTLLSVSRGSDRTTALKSFDRQNKLELRERHKVHEHPADREEVTESPIGEQQRTIKPQTKMDTTSWQPSQSLTSAQRSEKHPLLSPESAVHHQISSETQTYNQSASEGVTTIGSKNQINVSHTVRATDSQTNQENVPLYMQSSPESPNVEKYLQGTIAPDIEEGMDEEEDKLETYFSVIEPEGLDVPYKINPAPQAVIHEESEGRDPTSRKENITTKPTTNPHDA</sequence>
<feature type="compositionally biased region" description="Polar residues" evidence="1">
    <location>
        <begin position="475"/>
        <end position="485"/>
    </location>
</feature>
<protein>
    <submittedName>
        <fullName evidence="3">Uncharacterized protein</fullName>
    </submittedName>
</protein>
<comment type="caution">
    <text evidence="3">The sequence shown here is derived from an EMBL/GenBank/DDBJ whole genome shotgun (WGS) entry which is preliminary data.</text>
</comment>